<name>A0ABT5XAZ0_9EURY</name>
<dbReference type="EMBL" id="JARFPK010000074">
    <property type="protein sequence ID" value="MDF0591854.1"/>
    <property type="molecule type" value="Genomic_DNA"/>
</dbReference>
<proteinExistence type="predicted"/>
<sequence>MLSPQEREYLARLDDLPPRTRGNLLYRIRQKVAAALDETADIILALDAMPPKSARNAMDDKHVAAVFALSEKMVEVLGYAPIEEFEGRRYVSRPKSIKTTQQGARSPPIHERTIVTAPASENDEARAYTVAVHLARMAPYTTPPGPARSPISSEPFAPWSDADSDLTPARG</sequence>
<feature type="region of interest" description="Disordered" evidence="1">
    <location>
        <begin position="139"/>
        <end position="171"/>
    </location>
</feature>
<accession>A0ABT5XAZ0</accession>
<gene>
    <name evidence="2" type="ORF">P0O15_11870</name>
</gene>
<protein>
    <submittedName>
        <fullName evidence="2">Uncharacterized protein</fullName>
    </submittedName>
</protein>
<organism evidence="2 3">
    <name type="scientific">Candidatus Methanocrinis natronophilus</name>
    <dbReference type="NCBI Taxonomy" id="3033396"/>
    <lineage>
        <taxon>Archaea</taxon>
        <taxon>Methanobacteriati</taxon>
        <taxon>Methanobacteriota</taxon>
        <taxon>Stenosarchaea group</taxon>
        <taxon>Methanomicrobia</taxon>
        <taxon>Methanotrichales</taxon>
        <taxon>Methanotrichaceae</taxon>
        <taxon>Methanocrinis</taxon>
    </lineage>
</organism>
<evidence type="ECO:0000313" key="2">
    <source>
        <dbReference type="EMBL" id="MDF0591854.1"/>
    </source>
</evidence>
<feature type="non-terminal residue" evidence="2">
    <location>
        <position position="171"/>
    </location>
</feature>
<evidence type="ECO:0000313" key="3">
    <source>
        <dbReference type="Proteomes" id="UP001220010"/>
    </source>
</evidence>
<evidence type="ECO:0000256" key="1">
    <source>
        <dbReference type="SAM" id="MobiDB-lite"/>
    </source>
</evidence>
<reference evidence="2 3" key="1">
    <citation type="submission" date="2023-03" db="EMBL/GenBank/DDBJ databases">
        <title>WGS of Methanotrichaceae archaeon Mx.</title>
        <authorList>
            <person name="Sorokin D.Y."/>
            <person name="Merkel A.Y."/>
        </authorList>
    </citation>
    <scope>NUCLEOTIDE SEQUENCE [LARGE SCALE GENOMIC DNA]</scope>
    <source>
        <strain evidence="2 3">Mx</strain>
    </source>
</reference>
<dbReference type="Proteomes" id="UP001220010">
    <property type="component" value="Unassembled WGS sequence"/>
</dbReference>
<dbReference type="RefSeq" id="WP_316967577.1">
    <property type="nucleotide sequence ID" value="NZ_JARFPK010000074.1"/>
</dbReference>
<keyword evidence="3" id="KW-1185">Reference proteome</keyword>
<comment type="caution">
    <text evidence="2">The sequence shown here is derived from an EMBL/GenBank/DDBJ whole genome shotgun (WGS) entry which is preliminary data.</text>
</comment>